<reference evidence="1" key="1">
    <citation type="submission" date="2020-04" db="EMBL/GenBank/DDBJ databases">
        <title>Hybrid Assembly of Korean Phytophthora infestans isolates.</title>
        <authorList>
            <person name="Prokchorchik M."/>
            <person name="Lee Y."/>
            <person name="Seo J."/>
            <person name="Cho J.-H."/>
            <person name="Park Y.-E."/>
            <person name="Jang D.-C."/>
            <person name="Im J.-S."/>
            <person name="Choi J.-G."/>
            <person name="Park H.-J."/>
            <person name="Lee G.-B."/>
            <person name="Lee Y.-G."/>
            <person name="Hong S.-Y."/>
            <person name="Cho K."/>
            <person name="Sohn K.H."/>
        </authorList>
    </citation>
    <scope>NUCLEOTIDE SEQUENCE</scope>
    <source>
        <strain evidence="1">KR_1_A1</strain>
    </source>
</reference>
<dbReference type="Proteomes" id="UP000602510">
    <property type="component" value="Unassembled WGS sequence"/>
</dbReference>
<proteinExistence type="predicted"/>
<evidence type="ECO:0000313" key="2">
    <source>
        <dbReference type="Proteomes" id="UP000602510"/>
    </source>
</evidence>
<keyword evidence="2" id="KW-1185">Reference proteome</keyword>
<protein>
    <submittedName>
        <fullName evidence="1">Uncharacterized protein</fullName>
    </submittedName>
</protein>
<sequence>MGNVFVRALARNHQRRLRLAFALVLLYVAKKLLGPSLTAMLVRWHLARAGETPRLIYRKTPANNKLLSHCATMILPATESVQWTSADDQVRTG</sequence>
<gene>
    <name evidence="1" type="ORF">GN244_ATG02658</name>
</gene>
<dbReference type="EMBL" id="WSZM01000057">
    <property type="protein sequence ID" value="KAF4044953.1"/>
    <property type="molecule type" value="Genomic_DNA"/>
</dbReference>
<evidence type="ECO:0000313" key="1">
    <source>
        <dbReference type="EMBL" id="KAF4044953.1"/>
    </source>
</evidence>
<name>A0A833T2D1_PHYIN</name>
<accession>A0A833T2D1</accession>
<comment type="caution">
    <text evidence="1">The sequence shown here is derived from an EMBL/GenBank/DDBJ whole genome shotgun (WGS) entry which is preliminary data.</text>
</comment>
<organism evidence="1 2">
    <name type="scientific">Phytophthora infestans</name>
    <name type="common">Potato late blight agent</name>
    <name type="synonym">Botrytis infestans</name>
    <dbReference type="NCBI Taxonomy" id="4787"/>
    <lineage>
        <taxon>Eukaryota</taxon>
        <taxon>Sar</taxon>
        <taxon>Stramenopiles</taxon>
        <taxon>Oomycota</taxon>
        <taxon>Peronosporomycetes</taxon>
        <taxon>Peronosporales</taxon>
        <taxon>Peronosporaceae</taxon>
        <taxon>Phytophthora</taxon>
    </lineage>
</organism>
<dbReference type="AlphaFoldDB" id="A0A833T2D1"/>